<dbReference type="SUPFAM" id="SSF55785">
    <property type="entry name" value="PYP-like sensor domain (PAS domain)"/>
    <property type="match status" value="1"/>
</dbReference>
<feature type="domain" description="PAC" evidence="12">
    <location>
        <begin position="357"/>
        <end position="409"/>
    </location>
</feature>
<dbReference type="FunFam" id="3.30.565.10:FF:000042">
    <property type="entry name" value="Two-component sensor histidine kinase KdpD"/>
    <property type="match status" value="1"/>
</dbReference>
<dbReference type="InterPro" id="IPR000014">
    <property type="entry name" value="PAS"/>
</dbReference>
<dbReference type="GO" id="GO:0005524">
    <property type="term" value="F:ATP binding"/>
    <property type="evidence" value="ECO:0007669"/>
    <property type="project" value="UniProtKB-KW"/>
</dbReference>
<dbReference type="Proteomes" id="UP000575898">
    <property type="component" value="Unassembled WGS sequence"/>
</dbReference>
<dbReference type="SUPFAM" id="SSF55874">
    <property type="entry name" value="ATPase domain of HSP90 chaperone/DNA topoisomerase II/histidine kinase"/>
    <property type="match status" value="1"/>
</dbReference>
<keyword evidence="9" id="KW-0812">Transmembrane</keyword>
<dbReference type="Gene3D" id="3.30.565.10">
    <property type="entry name" value="Histidine kinase-like ATPase, C-terminal domain"/>
    <property type="match status" value="1"/>
</dbReference>
<dbReference type="InterPro" id="IPR036097">
    <property type="entry name" value="HisK_dim/P_sf"/>
</dbReference>
<name>A0A840MJC7_9PROT</name>
<dbReference type="PROSITE" id="PS50109">
    <property type="entry name" value="HIS_KIN"/>
    <property type="match status" value="1"/>
</dbReference>
<dbReference type="Pfam" id="PF02518">
    <property type="entry name" value="HATPase_c"/>
    <property type="match status" value="1"/>
</dbReference>
<dbReference type="InterPro" id="IPR036890">
    <property type="entry name" value="HATPase_C_sf"/>
</dbReference>
<dbReference type="Pfam" id="PF00512">
    <property type="entry name" value="HisKA"/>
    <property type="match status" value="1"/>
</dbReference>
<comment type="catalytic activity">
    <reaction evidence="1">
        <text>ATP + protein L-histidine = ADP + protein N-phospho-L-histidine.</text>
        <dbReference type="EC" id="2.7.13.3"/>
    </reaction>
</comment>
<proteinExistence type="predicted"/>
<evidence type="ECO:0000256" key="4">
    <source>
        <dbReference type="ARBA" id="ARBA00022679"/>
    </source>
</evidence>
<dbReference type="SMART" id="SM00086">
    <property type="entry name" value="PAC"/>
    <property type="match status" value="1"/>
</dbReference>
<dbReference type="InterPro" id="IPR003661">
    <property type="entry name" value="HisK_dim/P_dom"/>
</dbReference>
<keyword evidence="7" id="KW-0067">ATP-binding</keyword>
<evidence type="ECO:0000313" key="13">
    <source>
        <dbReference type="EMBL" id="MBB5016782.1"/>
    </source>
</evidence>
<dbReference type="PANTHER" id="PTHR43065">
    <property type="entry name" value="SENSOR HISTIDINE KINASE"/>
    <property type="match status" value="1"/>
</dbReference>
<keyword evidence="5" id="KW-0547">Nucleotide-binding</keyword>
<feature type="transmembrane region" description="Helical" evidence="9">
    <location>
        <begin position="242"/>
        <end position="263"/>
    </location>
</feature>
<dbReference type="Gene3D" id="1.10.287.130">
    <property type="match status" value="1"/>
</dbReference>
<keyword evidence="4 13" id="KW-0808">Transferase</keyword>
<dbReference type="PRINTS" id="PR00344">
    <property type="entry name" value="BCTRLSENSOR"/>
</dbReference>
<dbReference type="InterPro" id="IPR001610">
    <property type="entry name" value="PAC"/>
</dbReference>
<dbReference type="InterPro" id="IPR013656">
    <property type="entry name" value="PAS_4"/>
</dbReference>
<dbReference type="InterPro" id="IPR004358">
    <property type="entry name" value="Sig_transdc_His_kin-like_C"/>
</dbReference>
<feature type="transmembrane region" description="Helical" evidence="9">
    <location>
        <begin position="20"/>
        <end position="38"/>
    </location>
</feature>
<dbReference type="PROSITE" id="PS50113">
    <property type="entry name" value="PAC"/>
    <property type="match status" value="1"/>
</dbReference>
<dbReference type="Gene3D" id="3.30.450.20">
    <property type="entry name" value="PAS domain"/>
    <property type="match status" value="1"/>
</dbReference>
<evidence type="ECO:0000256" key="7">
    <source>
        <dbReference type="ARBA" id="ARBA00022840"/>
    </source>
</evidence>
<dbReference type="InterPro" id="IPR035965">
    <property type="entry name" value="PAS-like_dom_sf"/>
</dbReference>
<keyword evidence="9" id="KW-1133">Transmembrane helix</keyword>
<keyword evidence="14" id="KW-1185">Reference proteome</keyword>
<evidence type="ECO:0000256" key="8">
    <source>
        <dbReference type="ARBA" id="ARBA00023012"/>
    </source>
</evidence>
<dbReference type="RefSeq" id="WP_184033545.1">
    <property type="nucleotide sequence ID" value="NZ_JACHHY010000001.1"/>
</dbReference>
<protein>
    <recommendedName>
        <fullName evidence="2">histidine kinase</fullName>
        <ecNumber evidence="2">2.7.13.3</ecNumber>
    </recommendedName>
</protein>
<evidence type="ECO:0000256" key="3">
    <source>
        <dbReference type="ARBA" id="ARBA00022553"/>
    </source>
</evidence>
<keyword evidence="8" id="KW-0902">Two-component regulatory system</keyword>
<evidence type="ECO:0000256" key="9">
    <source>
        <dbReference type="SAM" id="Phobius"/>
    </source>
</evidence>
<dbReference type="CDD" id="cd00082">
    <property type="entry name" value="HisKA"/>
    <property type="match status" value="1"/>
</dbReference>
<organism evidence="13 14">
    <name type="scientific">Chitinivorax tropicus</name>
    <dbReference type="NCBI Taxonomy" id="714531"/>
    <lineage>
        <taxon>Bacteria</taxon>
        <taxon>Pseudomonadati</taxon>
        <taxon>Pseudomonadota</taxon>
        <taxon>Betaproteobacteria</taxon>
        <taxon>Chitinivorax</taxon>
    </lineage>
</organism>
<dbReference type="PROSITE" id="PS50112">
    <property type="entry name" value="PAS"/>
    <property type="match status" value="1"/>
</dbReference>
<keyword evidence="3" id="KW-0597">Phosphoprotein</keyword>
<feature type="domain" description="PAS" evidence="11">
    <location>
        <begin position="281"/>
        <end position="353"/>
    </location>
</feature>
<evidence type="ECO:0000256" key="2">
    <source>
        <dbReference type="ARBA" id="ARBA00012438"/>
    </source>
</evidence>
<keyword evidence="9" id="KW-0472">Membrane</keyword>
<evidence type="ECO:0000256" key="6">
    <source>
        <dbReference type="ARBA" id="ARBA00022777"/>
    </source>
</evidence>
<dbReference type="AlphaFoldDB" id="A0A840MJC7"/>
<accession>A0A840MJC7</accession>
<gene>
    <name evidence="13" type="ORF">HNQ59_000044</name>
</gene>
<sequence>MNLIFPPRVPTATHRSLWLLPRIALALFIAAVAGLLWYSHHDERSEQRQVLINDVLWVEQNLRFQFEQTEERLRSLLQSQRSGQLDLDTFNARVQFIQSSNPGVTRVQIRSPDDAAIYDSTPIGRQYLPEIQAASAFATRSGNSSYSDIFKQGQDAIIALVVPEGEHVAVALMSLNKMVAQQVPWWFAVKYRLVIHDSNGQIIASKSQVETGDETLSYQVPLEPPGKDLLLKVTAYRQPSSIVRNLLVTAVVSLALAVVYSWWRLRRHVQGRLQAEAALRAEHAFRQAMEDSLSVGMRARDLEGRIIYVNPAFCKMVGFSKEELIGATPPYPYWVPEAMEHHLQQNQAVLSGNAPMAGFESRIRHRNGHYVDTMVYTTPLIDADGQKRGWMSSVLDITERKRIEEHTRQQEEVLRQTAKLVSMGEMASTLAHELNQPLMAMSGYANAAQQLAKQPDRQLLLGSTLDKIAEQAQRAAQIVRRIREFVRRSTPHRETCNLNSVIDDAMGLVEPDARQKRVKLVVNQQPLPDIQADKVLIEQVLLNLLRNAIDACASQPASGGEITIMACEYRGMLQVSVRDTGGGIPDQVAQHLFEAFFTTKNMGMGMGLSICRSIIENHQGKLWFETEPGVGTCFHFTLPL</sequence>
<keyword evidence="6 13" id="KW-0418">Kinase</keyword>
<dbReference type="InterPro" id="IPR003594">
    <property type="entry name" value="HATPase_dom"/>
</dbReference>
<dbReference type="CDD" id="cd00130">
    <property type="entry name" value="PAS"/>
    <property type="match status" value="1"/>
</dbReference>
<dbReference type="InterPro" id="IPR005467">
    <property type="entry name" value="His_kinase_dom"/>
</dbReference>
<evidence type="ECO:0000259" key="12">
    <source>
        <dbReference type="PROSITE" id="PS50113"/>
    </source>
</evidence>
<dbReference type="NCBIfam" id="TIGR00229">
    <property type="entry name" value="sensory_box"/>
    <property type="match status" value="1"/>
</dbReference>
<dbReference type="PANTHER" id="PTHR43065:SF10">
    <property type="entry name" value="PEROXIDE STRESS-ACTIVATED HISTIDINE KINASE MAK3"/>
    <property type="match status" value="1"/>
</dbReference>
<dbReference type="SMART" id="SM00091">
    <property type="entry name" value="PAS"/>
    <property type="match status" value="1"/>
</dbReference>
<dbReference type="SUPFAM" id="SSF47384">
    <property type="entry name" value="Homodimeric domain of signal transducing histidine kinase"/>
    <property type="match status" value="1"/>
</dbReference>
<dbReference type="EMBL" id="JACHHY010000001">
    <property type="protein sequence ID" value="MBB5016782.1"/>
    <property type="molecule type" value="Genomic_DNA"/>
</dbReference>
<evidence type="ECO:0000256" key="5">
    <source>
        <dbReference type="ARBA" id="ARBA00022741"/>
    </source>
</evidence>
<dbReference type="EC" id="2.7.13.3" evidence="2"/>
<dbReference type="SMART" id="SM00388">
    <property type="entry name" value="HisKA"/>
    <property type="match status" value="1"/>
</dbReference>
<comment type="caution">
    <text evidence="13">The sequence shown here is derived from an EMBL/GenBank/DDBJ whole genome shotgun (WGS) entry which is preliminary data.</text>
</comment>
<dbReference type="GO" id="GO:0042802">
    <property type="term" value="F:identical protein binding"/>
    <property type="evidence" value="ECO:0007669"/>
    <property type="project" value="UniProtKB-ARBA"/>
</dbReference>
<dbReference type="Pfam" id="PF08448">
    <property type="entry name" value="PAS_4"/>
    <property type="match status" value="1"/>
</dbReference>
<dbReference type="InterPro" id="IPR000700">
    <property type="entry name" value="PAS-assoc_C"/>
</dbReference>
<evidence type="ECO:0000259" key="10">
    <source>
        <dbReference type="PROSITE" id="PS50109"/>
    </source>
</evidence>
<evidence type="ECO:0000256" key="1">
    <source>
        <dbReference type="ARBA" id="ARBA00000085"/>
    </source>
</evidence>
<evidence type="ECO:0000313" key="14">
    <source>
        <dbReference type="Proteomes" id="UP000575898"/>
    </source>
</evidence>
<dbReference type="GO" id="GO:0000155">
    <property type="term" value="F:phosphorelay sensor kinase activity"/>
    <property type="evidence" value="ECO:0007669"/>
    <property type="project" value="InterPro"/>
</dbReference>
<dbReference type="SMART" id="SM00387">
    <property type="entry name" value="HATPase_c"/>
    <property type="match status" value="1"/>
</dbReference>
<feature type="domain" description="Histidine kinase" evidence="10">
    <location>
        <begin position="429"/>
        <end position="640"/>
    </location>
</feature>
<evidence type="ECO:0000259" key="11">
    <source>
        <dbReference type="PROSITE" id="PS50112"/>
    </source>
</evidence>
<reference evidence="13 14" key="1">
    <citation type="submission" date="2020-08" db="EMBL/GenBank/DDBJ databases">
        <title>Genomic Encyclopedia of Type Strains, Phase IV (KMG-IV): sequencing the most valuable type-strain genomes for metagenomic binning, comparative biology and taxonomic classification.</title>
        <authorList>
            <person name="Goeker M."/>
        </authorList>
    </citation>
    <scope>NUCLEOTIDE SEQUENCE [LARGE SCALE GENOMIC DNA]</scope>
    <source>
        <strain evidence="13 14">DSM 27165</strain>
    </source>
</reference>